<accession>A0A7S1U9R5</accession>
<dbReference type="EMBL" id="HBGJ01031408">
    <property type="protein sequence ID" value="CAD9261517.1"/>
    <property type="molecule type" value="Transcribed_RNA"/>
</dbReference>
<gene>
    <name evidence="1" type="ORF">PPAR1163_LOCUS19897</name>
</gene>
<reference evidence="1" key="1">
    <citation type="submission" date="2021-01" db="EMBL/GenBank/DDBJ databases">
        <authorList>
            <person name="Corre E."/>
            <person name="Pelletier E."/>
            <person name="Niang G."/>
            <person name="Scheremetjew M."/>
            <person name="Finn R."/>
            <person name="Kale V."/>
            <person name="Holt S."/>
            <person name="Cochrane G."/>
            <person name="Meng A."/>
            <person name="Brown T."/>
            <person name="Cohen L."/>
        </authorList>
    </citation>
    <scope>NUCLEOTIDE SEQUENCE</scope>
    <source>
        <strain evidence="1">CCMP2877</strain>
    </source>
</reference>
<proteinExistence type="predicted"/>
<sequence>MADWQYRAGGAQSLYNYHKTGKAPTKRFTTTTASGLKLVADRYDEVEPRQVIADRMRERKLANNTTSILFGSDCVDYQTDAMRRQKDILKAGGYDAEQIRRNREMKKSLTQTNFELGNVPTVYERTMRLPAPSSDLTQYTGVLNGEVQRFIKKSSLHFGDYEGPMESTAHLGMAESAASHAKAVNMREECSRLKQELQRNNFEFGTGEPTDYTTDYKSGYVDYTGKTGPRAELAKEVQDDLRKCHYELGTDTIDWTTDTMRQMATVPDHMDQARDPAEDRKRNFAIKQSLQITHYEIGTDREYE</sequence>
<protein>
    <submittedName>
        <fullName evidence="1">Uncharacterized protein</fullName>
    </submittedName>
</protein>
<name>A0A7S1U9R5_9STRA</name>
<dbReference type="AlphaFoldDB" id="A0A7S1U9R5"/>
<evidence type="ECO:0000313" key="1">
    <source>
        <dbReference type="EMBL" id="CAD9261517.1"/>
    </source>
</evidence>
<organism evidence="1">
    <name type="scientific">Phaeomonas parva</name>
    <dbReference type="NCBI Taxonomy" id="124430"/>
    <lineage>
        <taxon>Eukaryota</taxon>
        <taxon>Sar</taxon>
        <taxon>Stramenopiles</taxon>
        <taxon>Ochrophyta</taxon>
        <taxon>Pinguiophyceae</taxon>
        <taxon>Pinguiochrysidales</taxon>
        <taxon>Pinguiochrysidaceae</taxon>
        <taxon>Phaeomonas</taxon>
    </lineage>
</organism>